<sequence length="129" mass="13547">MPRTEKPPLVRKAARHANRSGLMLLLAIPVAFIVGGCIVVFFLFVRPKTGPPVVVASPACTESPPSVTTASEKPEPPVVALEVASARREAPAPPRHRANSRAVAAVPEKLEPGEPAAEAAFEPLGAPRH</sequence>
<keyword evidence="2" id="KW-0812">Transmembrane</keyword>
<organism evidence="3 4">
    <name type="scientific">Pendulispora rubella</name>
    <dbReference type="NCBI Taxonomy" id="2741070"/>
    <lineage>
        <taxon>Bacteria</taxon>
        <taxon>Pseudomonadati</taxon>
        <taxon>Myxococcota</taxon>
        <taxon>Myxococcia</taxon>
        <taxon>Myxococcales</taxon>
        <taxon>Sorangiineae</taxon>
        <taxon>Pendulisporaceae</taxon>
        <taxon>Pendulispora</taxon>
    </lineage>
</organism>
<accession>A0ABZ2KRM0</accession>
<proteinExistence type="predicted"/>
<dbReference type="Proteomes" id="UP001374803">
    <property type="component" value="Chromosome"/>
</dbReference>
<reference evidence="3" key="1">
    <citation type="submission" date="2021-12" db="EMBL/GenBank/DDBJ databases">
        <title>Discovery of the Pendulisporaceae a myxobacterial family with distinct sporulation behavior and unique specialized metabolism.</title>
        <authorList>
            <person name="Garcia R."/>
            <person name="Popoff A."/>
            <person name="Bader C.D."/>
            <person name="Loehr J."/>
            <person name="Walesch S."/>
            <person name="Walt C."/>
            <person name="Boldt J."/>
            <person name="Bunk B."/>
            <person name="Haeckl F.J.F.P.J."/>
            <person name="Gunesch A.P."/>
            <person name="Birkelbach J."/>
            <person name="Nuebel U."/>
            <person name="Pietschmann T."/>
            <person name="Bach T."/>
            <person name="Mueller R."/>
        </authorList>
    </citation>
    <scope>NUCLEOTIDE SEQUENCE</scope>
    <source>
        <strain evidence="3">MSr11367</strain>
    </source>
</reference>
<keyword evidence="4" id="KW-1185">Reference proteome</keyword>
<evidence type="ECO:0000256" key="2">
    <source>
        <dbReference type="SAM" id="Phobius"/>
    </source>
</evidence>
<protein>
    <submittedName>
        <fullName evidence="3">Uncharacterized protein</fullName>
    </submittedName>
</protein>
<evidence type="ECO:0000256" key="1">
    <source>
        <dbReference type="SAM" id="MobiDB-lite"/>
    </source>
</evidence>
<feature type="compositionally biased region" description="Low complexity" evidence="1">
    <location>
        <begin position="113"/>
        <end position="129"/>
    </location>
</feature>
<keyword evidence="2" id="KW-0472">Membrane</keyword>
<feature type="region of interest" description="Disordered" evidence="1">
    <location>
        <begin position="86"/>
        <end position="129"/>
    </location>
</feature>
<gene>
    <name evidence="3" type="ORF">LVJ94_30960</name>
</gene>
<name>A0ABZ2KRM0_9BACT</name>
<dbReference type="RefSeq" id="WP_394830936.1">
    <property type="nucleotide sequence ID" value="NZ_CP089929.1"/>
</dbReference>
<dbReference type="EMBL" id="CP089983">
    <property type="protein sequence ID" value="WXB01326.1"/>
    <property type="molecule type" value="Genomic_DNA"/>
</dbReference>
<evidence type="ECO:0000313" key="4">
    <source>
        <dbReference type="Proteomes" id="UP001374803"/>
    </source>
</evidence>
<evidence type="ECO:0000313" key="3">
    <source>
        <dbReference type="EMBL" id="WXB01326.1"/>
    </source>
</evidence>
<keyword evidence="2" id="KW-1133">Transmembrane helix</keyword>
<feature type="transmembrane region" description="Helical" evidence="2">
    <location>
        <begin position="21"/>
        <end position="45"/>
    </location>
</feature>